<reference evidence="11 12" key="1">
    <citation type="submission" date="2020-06" db="EMBL/GenBank/DDBJ databases">
        <title>Oricola thermophila sp. nov. isolated from a tidal sediments.</title>
        <authorList>
            <person name="Kwon K.K."/>
            <person name="Yang S.-H."/>
            <person name="Park M.-J."/>
        </authorList>
    </citation>
    <scope>NUCLEOTIDE SEQUENCE [LARGE SCALE GENOMIC DNA]</scope>
    <source>
        <strain evidence="11 12">MEBiC13590</strain>
    </source>
</reference>
<keyword evidence="8" id="KW-0411">Iron-sulfur</keyword>
<dbReference type="SMART" id="SM00987">
    <property type="entry name" value="UreE_C"/>
    <property type="match status" value="1"/>
</dbReference>
<protein>
    <recommendedName>
        <fullName evidence="2">Type-4 uracil-DNA glycosylase</fullName>
    </recommendedName>
</protein>
<dbReference type="GO" id="GO:0051539">
    <property type="term" value="F:4 iron, 4 sulfur cluster binding"/>
    <property type="evidence" value="ECO:0007669"/>
    <property type="project" value="UniProtKB-KW"/>
</dbReference>
<dbReference type="Gene3D" id="3.40.470.10">
    <property type="entry name" value="Uracil-DNA glycosylase-like domain"/>
    <property type="match status" value="1"/>
</dbReference>
<evidence type="ECO:0000313" key="12">
    <source>
        <dbReference type="Proteomes" id="UP000509367"/>
    </source>
</evidence>
<dbReference type="InterPro" id="IPR005273">
    <property type="entry name" value="Ura-DNA_glyco_family4"/>
</dbReference>
<comment type="similarity">
    <text evidence="1">Belongs to the uracil-DNA glycosylase (UDG) superfamily. Type 4 (UDGa) family.</text>
</comment>
<dbReference type="Proteomes" id="UP000509367">
    <property type="component" value="Chromosome"/>
</dbReference>
<evidence type="ECO:0000256" key="2">
    <source>
        <dbReference type="ARBA" id="ARBA00019403"/>
    </source>
</evidence>
<dbReference type="EMBL" id="CP054836">
    <property type="protein sequence ID" value="QKV20322.1"/>
    <property type="molecule type" value="Genomic_DNA"/>
</dbReference>
<evidence type="ECO:0000256" key="8">
    <source>
        <dbReference type="ARBA" id="ARBA00023014"/>
    </source>
</evidence>
<dbReference type="SMART" id="SM00986">
    <property type="entry name" value="UDG"/>
    <property type="match status" value="1"/>
</dbReference>
<dbReference type="InterPro" id="IPR036895">
    <property type="entry name" value="Uracil-DNA_glycosylase-like_sf"/>
</dbReference>
<dbReference type="RefSeq" id="WP_175278213.1">
    <property type="nucleotide sequence ID" value="NZ_CP054836.1"/>
</dbReference>
<evidence type="ECO:0000256" key="3">
    <source>
        <dbReference type="ARBA" id="ARBA00022485"/>
    </source>
</evidence>
<dbReference type="PANTHER" id="PTHR33693">
    <property type="entry name" value="TYPE-5 URACIL-DNA GLYCOSYLASE"/>
    <property type="match status" value="1"/>
</dbReference>
<dbReference type="KEGG" id="orm:HTY61_18645"/>
<dbReference type="AlphaFoldDB" id="A0A6N1VLL8"/>
<proteinExistence type="inferred from homology"/>
<dbReference type="GO" id="GO:0006281">
    <property type="term" value="P:DNA repair"/>
    <property type="evidence" value="ECO:0007669"/>
    <property type="project" value="UniProtKB-KW"/>
</dbReference>
<keyword evidence="6" id="KW-0378">Hydrolase</keyword>
<dbReference type="SUPFAM" id="SSF52141">
    <property type="entry name" value="Uracil-DNA glycosylase-like"/>
    <property type="match status" value="1"/>
</dbReference>
<dbReference type="NCBIfam" id="TIGR03914">
    <property type="entry name" value="UDG_fam_dom"/>
    <property type="match status" value="1"/>
</dbReference>
<gene>
    <name evidence="11" type="ORF">HTY61_18645</name>
</gene>
<keyword evidence="4" id="KW-0479">Metal-binding</keyword>
<evidence type="ECO:0000256" key="5">
    <source>
        <dbReference type="ARBA" id="ARBA00022763"/>
    </source>
</evidence>
<evidence type="ECO:0000259" key="10">
    <source>
        <dbReference type="SMART" id="SM00986"/>
    </source>
</evidence>
<keyword evidence="3" id="KW-0004">4Fe-4S</keyword>
<dbReference type="InterPro" id="IPR051536">
    <property type="entry name" value="UDG_Type-4/5"/>
</dbReference>
<dbReference type="GO" id="GO:0097506">
    <property type="term" value="F:deaminated base DNA N-glycosylase activity"/>
    <property type="evidence" value="ECO:0007669"/>
    <property type="project" value="UniProtKB-ARBA"/>
</dbReference>
<dbReference type="NCBIfam" id="TIGR00758">
    <property type="entry name" value="UDG_fam4"/>
    <property type="match status" value="1"/>
</dbReference>
<keyword evidence="12" id="KW-1185">Reference proteome</keyword>
<accession>A0A6N1VLL8</accession>
<keyword evidence="7" id="KW-0408">Iron</keyword>
<dbReference type="Pfam" id="PF03167">
    <property type="entry name" value="UDG"/>
    <property type="match status" value="1"/>
</dbReference>
<sequence length="320" mass="35316">MGITVHLRDEHDFAGWRNAARALALNGVDPRSVTWLTDNGSDALPAPPPGATLSVPRAFVAMAEHALFHPAPDRFAFLYSVLKRLADGKLKIGQKTDPDIKRLVQMVAEAEIPGGANFQVPDPLEGPRAAAKLCTHCHLHGPASQTVFGDGRADAKLVFVGEQPGDQEDIQGKPFVGPAGQLFDEILGEVGIDRSETYVTNSVKHFKFEPRGARRIHRKPDAGEVQLCRWWVEKEIALIRPKLVVALGATAAFSLLDRNVGIMRERGSIHTRARDSLPVLLTYHPSFLLRIREADEAARQRANFTSDLRQARDWLERNVA</sequence>
<dbReference type="InterPro" id="IPR005122">
    <property type="entry name" value="Uracil-DNA_glycosylase-like"/>
</dbReference>
<dbReference type="GO" id="GO:0046872">
    <property type="term" value="F:metal ion binding"/>
    <property type="evidence" value="ECO:0007669"/>
    <property type="project" value="UniProtKB-KW"/>
</dbReference>
<evidence type="ECO:0000256" key="6">
    <source>
        <dbReference type="ARBA" id="ARBA00022801"/>
    </source>
</evidence>
<evidence type="ECO:0000256" key="4">
    <source>
        <dbReference type="ARBA" id="ARBA00022723"/>
    </source>
</evidence>
<name>A0A6N1VLL8_9HYPH</name>
<keyword evidence="5" id="KW-0227">DNA damage</keyword>
<dbReference type="PANTHER" id="PTHR33693:SF9">
    <property type="entry name" value="TYPE-4 URACIL-DNA GLYCOSYLASE"/>
    <property type="match status" value="1"/>
</dbReference>
<evidence type="ECO:0000256" key="9">
    <source>
        <dbReference type="ARBA" id="ARBA00023204"/>
    </source>
</evidence>
<keyword evidence="9" id="KW-0234">DNA repair</keyword>
<feature type="domain" description="Uracil-DNA glycosylase-like" evidence="10">
    <location>
        <begin position="148"/>
        <end position="309"/>
    </location>
</feature>
<evidence type="ECO:0000256" key="1">
    <source>
        <dbReference type="ARBA" id="ARBA00006521"/>
    </source>
</evidence>
<evidence type="ECO:0000313" key="11">
    <source>
        <dbReference type="EMBL" id="QKV20322.1"/>
    </source>
</evidence>
<dbReference type="CDD" id="cd10030">
    <property type="entry name" value="UDG-F4_TTUDGA_SPO1dp_like"/>
    <property type="match status" value="1"/>
</dbReference>
<evidence type="ECO:0000256" key="7">
    <source>
        <dbReference type="ARBA" id="ARBA00023004"/>
    </source>
</evidence>
<organism evidence="11 12">
    <name type="scientific">Oricola thermophila</name>
    <dbReference type="NCBI Taxonomy" id="2742145"/>
    <lineage>
        <taxon>Bacteria</taxon>
        <taxon>Pseudomonadati</taxon>
        <taxon>Pseudomonadota</taxon>
        <taxon>Alphaproteobacteria</taxon>
        <taxon>Hyphomicrobiales</taxon>
        <taxon>Ahrensiaceae</taxon>
        <taxon>Oricola</taxon>
    </lineage>
</organism>